<dbReference type="EMBL" id="CP071872">
    <property type="protein sequence ID" value="UNM12346.1"/>
    <property type="molecule type" value="Genomic_DNA"/>
</dbReference>
<evidence type="ECO:0008006" key="3">
    <source>
        <dbReference type="Google" id="ProtNLM"/>
    </source>
</evidence>
<organism evidence="1 2">
    <name type="scientific">Streptomyces formicae</name>
    <dbReference type="NCBI Taxonomy" id="1616117"/>
    <lineage>
        <taxon>Bacteria</taxon>
        <taxon>Bacillati</taxon>
        <taxon>Actinomycetota</taxon>
        <taxon>Actinomycetes</taxon>
        <taxon>Kitasatosporales</taxon>
        <taxon>Streptomycetaceae</taxon>
        <taxon>Streptomyces</taxon>
    </lineage>
</organism>
<name>A0ABY3WIC7_9ACTN</name>
<gene>
    <name evidence="1" type="ORF">J4032_13075</name>
</gene>
<proteinExistence type="predicted"/>
<dbReference type="Proteomes" id="UP000828924">
    <property type="component" value="Chromosome"/>
</dbReference>
<evidence type="ECO:0000313" key="1">
    <source>
        <dbReference type="EMBL" id="UNM12346.1"/>
    </source>
</evidence>
<accession>A0ABY3WIC7</accession>
<evidence type="ECO:0000313" key="2">
    <source>
        <dbReference type="Proteomes" id="UP000828924"/>
    </source>
</evidence>
<dbReference type="RefSeq" id="WP_242330954.1">
    <property type="nucleotide sequence ID" value="NZ_CP071872.1"/>
</dbReference>
<sequence>MDQAEELLMEFKRHADTCPGCATSLEVGTWLVHRCPRGKRMAWQLVDLMMKAKSTD</sequence>
<reference evidence="1 2" key="1">
    <citation type="submission" date="2021-03" db="EMBL/GenBank/DDBJ databases">
        <title>Complete genome of Streptomyces formicae strain 1H-GS9 (DSM 100524).</title>
        <authorList>
            <person name="Atanasov K.E."/>
            <person name="Altabella T."/>
            <person name="Ferrer A."/>
        </authorList>
    </citation>
    <scope>NUCLEOTIDE SEQUENCE [LARGE SCALE GENOMIC DNA]</scope>
    <source>
        <strain evidence="1 2">1H-GS9</strain>
    </source>
</reference>
<protein>
    <recommendedName>
        <fullName evidence="3">Zinc-finger domain-containing protein</fullName>
    </recommendedName>
</protein>
<keyword evidence="2" id="KW-1185">Reference proteome</keyword>